<organism evidence="1 2">
    <name type="scientific">Rhizophagus irregularis</name>
    <dbReference type="NCBI Taxonomy" id="588596"/>
    <lineage>
        <taxon>Eukaryota</taxon>
        <taxon>Fungi</taxon>
        <taxon>Fungi incertae sedis</taxon>
        <taxon>Mucoromycota</taxon>
        <taxon>Glomeromycotina</taxon>
        <taxon>Glomeromycetes</taxon>
        <taxon>Glomerales</taxon>
        <taxon>Glomeraceae</taxon>
        <taxon>Rhizophagus</taxon>
    </lineage>
</organism>
<dbReference type="VEuPathDB" id="FungiDB:FUN_004071"/>
<dbReference type="EMBL" id="LLXL01003569">
    <property type="protein sequence ID" value="PKK58475.1"/>
    <property type="molecule type" value="Genomic_DNA"/>
</dbReference>
<protein>
    <submittedName>
        <fullName evidence="1">Uncharacterized protein</fullName>
    </submittedName>
</protein>
<proteinExistence type="predicted"/>
<gene>
    <name evidence="1" type="ORF">RhiirC2_645871</name>
</gene>
<dbReference type="InterPro" id="IPR041078">
    <property type="entry name" value="Plavaka"/>
</dbReference>
<dbReference type="AlphaFoldDB" id="A0A2N1MA08"/>
<evidence type="ECO:0000313" key="1">
    <source>
        <dbReference type="EMBL" id="PKK58475.1"/>
    </source>
</evidence>
<name>A0A2N1MA08_9GLOM</name>
<dbReference type="VEuPathDB" id="FungiDB:RhiirA1_328300"/>
<comment type="caution">
    <text evidence="1">The sequence shown here is derived from an EMBL/GenBank/DDBJ whole genome shotgun (WGS) entry which is preliminary data.</text>
</comment>
<dbReference type="VEuPathDB" id="FungiDB:RhiirFUN_020519"/>
<reference evidence="1 2" key="1">
    <citation type="submission" date="2016-04" db="EMBL/GenBank/DDBJ databases">
        <title>Genome analyses suggest a sexual origin of heterokaryosis in a supposedly ancient asexual fungus.</title>
        <authorList>
            <person name="Ropars J."/>
            <person name="Sedzielewska K."/>
            <person name="Noel J."/>
            <person name="Charron P."/>
            <person name="Farinelli L."/>
            <person name="Marton T."/>
            <person name="Kruger M."/>
            <person name="Pelin A."/>
            <person name="Brachmann A."/>
            <person name="Corradi N."/>
        </authorList>
    </citation>
    <scope>NUCLEOTIDE SEQUENCE [LARGE SCALE GENOMIC DNA]</scope>
    <source>
        <strain evidence="1 2">C2</strain>
    </source>
</reference>
<reference evidence="1 2" key="2">
    <citation type="submission" date="2017-10" db="EMBL/GenBank/DDBJ databases">
        <title>Extensive intraspecific genome diversity in a model arbuscular mycorrhizal fungus.</title>
        <authorList>
            <person name="Chen E.C.H."/>
            <person name="Morin E."/>
            <person name="Baudet D."/>
            <person name="Noel J."/>
            <person name="Ndikumana S."/>
            <person name="Charron P."/>
            <person name="St-Onge C."/>
            <person name="Giorgi J."/>
            <person name="Grigoriev I.V."/>
            <person name="Roux C."/>
            <person name="Martin F.M."/>
            <person name="Corradi N."/>
        </authorList>
    </citation>
    <scope>NUCLEOTIDE SEQUENCE [LARGE SCALE GENOMIC DNA]</scope>
    <source>
        <strain evidence="1 2">C2</strain>
    </source>
</reference>
<evidence type="ECO:0000313" key="2">
    <source>
        <dbReference type="Proteomes" id="UP000233469"/>
    </source>
</evidence>
<accession>A0A2N1MA08</accession>
<feature type="non-terminal residue" evidence="1">
    <location>
        <position position="136"/>
    </location>
</feature>
<dbReference type="Proteomes" id="UP000233469">
    <property type="component" value="Unassembled WGS sequence"/>
</dbReference>
<sequence length="136" mass="15706">MYDSDWWRNVEKNLPIGAHVMPIILYADATLCDHLGKTSRHPVFMTLGNIPLARRNKTDAKILLGYIPSIEYCSTSEKKSAQYRSATRELFHCALATILRPLRVLSYTGIHLYVNKIFKWFYPFLALIISDWPEAC</sequence>
<dbReference type="Pfam" id="PF18759">
    <property type="entry name" value="Plavaka"/>
    <property type="match status" value="1"/>
</dbReference>